<protein>
    <submittedName>
        <fullName evidence="4">Uncharacterized protein</fullName>
    </submittedName>
</protein>
<accession>A0A8J5I104</accession>
<dbReference type="AlphaFoldDB" id="A0A8J5I104"/>
<comment type="similarity">
    <text evidence="1 2">Belongs to the glycosyl hydrolase 1 family.</text>
</comment>
<sequence length="164" mass="18627">MNLEGSSTFFFLFILLLVDQCVYGYKTNNAKPVSKVHKLSRDAFPHDFVFGIVASAYQVEGEALKGCRGPNIWDVFVKIPDLIPNNATGDVTDHDYHHYKEDIDIMKEHNFDVYRFSISWSRIFLNGAGDINWEGNGDRVKNWFTFNEPRVVAALGFDTGSQAP</sequence>
<evidence type="ECO:0000313" key="5">
    <source>
        <dbReference type="Proteomes" id="UP000734854"/>
    </source>
</evidence>
<dbReference type="SUPFAM" id="SSF51445">
    <property type="entry name" value="(Trans)glycosidases"/>
    <property type="match status" value="1"/>
</dbReference>
<dbReference type="PANTHER" id="PTHR10353:SF28">
    <property type="entry name" value="BETA-GLUCOSIDASE 44"/>
    <property type="match status" value="1"/>
</dbReference>
<dbReference type="Pfam" id="PF00232">
    <property type="entry name" value="Glyco_hydro_1"/>
    <property type="match status" value="1"/>
</dbReference>
<feature type="chain" id="PRO_5035308025" evidence="3">
    <location>
        <begin position="25"/>
        <end position="164"/>
    </location>
</feature>
<dbReference type="GO" id="GO:0005975">
    <property type="term" value="P:carbohydrate metabolic process"/>
    <property type="evidence" value="ECO:0007669"/>
    <property type="project" value="InterPro"/>
</dbReference>
<proteinExistence type="inferred from homology"/>
<name>A0A8J5I104_ZINOF</name>
<evidence type="ECO:0000256" key="3">
    <source>
        <dbReference type="SAM" id="SignalP"/>
    </source>
</evidence>
<evidence type="ECO:0000256" key="2">
    <source>
        <dbReference type="RuleBase" id="RU003690"/>
    </source>
</evidence>
<evidence type="ECO:0000313" key="4">
    <source>
        <dbReference type="EMBL" id="KAG6531126.1"/>
    </source>
</evidence>
<comment type="caution">
    <text evidence="4">The sequence shown here is derived from an EMBL/GenBank/DDBJ whole genome shotgun (WGS) entry which is preliminary data.</text>
</comment>
<reference evidence="4 5" key="1">
    <citation type="submission" date="2020-08" db="EMBL/GenBank/DDBJ databases">
        <title>Plant Genome Project.</title>
        <authorList>
            <person name="Zhang R.-G."/>
        </authorList>
    </citation>
    <scope>NUCLEOTIDE SEQUENCE [LARGE SCALE GENOMIC DNA]</scope>
    <source>
        <tissue evidence="4">Rhizome</tissue>
    </source>
</reference>
<dbReference type="InterPro" id="IPR017853">
    <property type="entry name" value="GH"/>
</dbReference>
<organism evidence="4 5">
    <name type="scientific">Zingiber officinale</name>
    <name type="common">Ginger</name>
    <name type="synonym">Amomum zingiber</name>
    <dbReference type="NCBI Taxonomy" id="94328"/>
    <lineage>
        <taxon>Eukaryota</taxon>
        <taxon>Viridiplantae</taxon>
        <taxon>Streptophyta</taxon>
        <taxon>Embryophyta</taxon>
        <taxon>Tracheophyta</taxon>
        <taxon>Spermatophyta</taxon>
        <taxon>Magnoliopsida</taxon>
        <taxon>Liliopsida</taxon>
        <taxon>Zingiberales</taxon>
        <taxon>Zingiberaceae</taxon>
        <taxon>Zingiber</taxon>
    </lineage>
</organism>
<dbReference type="Gene3D" id="3.20.20.80">
    <property type="entry name" value="Glycosidases"/>
    <property type="match status" value="2"/>
</dbReference>
<dbReference type="EMBL" id="JACMSC010000002">
    <property type="protein sequence ID" value="KAG6531126.1"/>
    <property type="molecule type" value="Genomic_DNA"/>
</dbReference>
<keyword evidence="3" id="KW-0732">Signal</keyword>
<dbReference type="PANTHER" id="PTHR10353">
    <property type="entry name" value="GLYCOSYL HYDROLASE"/>
    <property type="match status" value="1"/>
</dbReference>
<evidence type="ECO:0000256" key="1">
    <source>
        <dbReference type="ARBA" id="ARBA00010838"/>
    </source>
</evidence>
<gene>
    <name evidence="4" type="ORF">ZIOFF_004897</name>
</gene>
<dbReference type="InterPro" id="IPR001360">
    <property type="entry name" value="Glyco_hydro_1"/>
</dbReference>
<dbReference type="Proteomes" id="UP000734854">
    <property type="component" value="Unassembled WGS sequence"/>
</dbReference>
<dbReference type="GO" id="GO:0008422">
    <property type="term" value="F:beta-glucosidase activity"/>
    <property type="evidence" value="ECO:0007669"/>
    <property type="project" value="TreeGrafter"/>
</dbReference>
<keyword evidence="5" id="KW-1185">Reference proteome</keyword>
<feature type="signal peptide" evidence="3">
    <location>
        <begin position="1"/>
        <end position="24"/>
    </location>
</feature>